<evidence type="ECO:0000259" key="3">
    <source>
        <dbReference type="PROSITE" id="PS51782"/>
    </source>
</evidence>
<dbReference type="RefSeq" id="WP_137628189.1">
    <property type="nucleotide sequence ID" value="NZ_BJDJ01000006.1"/>
</dbReference>
<dbReference type="CDD" id="cd00118">
    <property type="entry name" value="LysM"/>
    <property type="match status" value="1"/>
</dbReference>
<proteinExistence type="predicted"/>
<dbReference type="InterPro" id="IPR036779">
    <property type="entry name" value="LysM_dom_sf"/>
</dbReference>
<dbReference type="SMART" id="SM00257">
    <property type="entry name" value="LysM"/>
    <property type="match status" value="1"/>
</dbReference>
<protein>
    <submittedName>
        <fullName evidence="4">LysM peptidoglycan-binding domain-containing protein</fullName>
    </submittedName>
</protein>
<dbReference type="SUPFAM" id="SSF54106">
    <property type="entry name" value="LysM domain"/>
    <property type="match status" value="1"/>
</dbReference>
<keyword evidence="5" id="KW-1185">Reference proteome</keyword>
<name>A0ABW1RX39_9LACO</name>
<reference evidence="5" key="1">
    <citation type="journal article" date="2019" name="Int. J. Syst. Evol. Microbiol.">
        <title>The Global Catalogue of Microorganisms (GCM) 10K type strain sequencing project: providing services to taxonomists for standard genome sequencing and annotation.</title>
        <authorList>
            <consortium name="The Broad Institute Genomics Platform"/>
            <consortium name="The Broad Institute Genome Sequencing Center for Infectious Disease"/>
            <person name="Wu L."/>
            <person name="Ma J."/>
        </authorList>
    </citation>
    <scope>NUCLEOTIDE SEQUENCE [LARGE SCALE GENOMIC DNA]</scope>
    <source>
        <strain evidence="5">CCM 8933</strain>
    </source>
</reference>
<accession>A0ABW1RX39</accession>
<gene>
    <name evidence="4" type="ORF">ACFP5Y_02030</name>
</gene>
<evidence type="ECO:0000313" key="5">
    <source>
        <dbReference type="Proteomes" id="UP001596282"/>
    </source>
</evidence>
<sequence>MTTKKKKIVTKGKSTAYLKKHSDSAKAVVKTDAQKITKAKGVITSAEKKIDTSEDLLNKANGYRDQSAAYKALTKQIETAQSKMKTTKSKKEREQCAKKIKSLTTQRAAVAATMRKIANSAGYTKAMSQKVRADTVISNTKQAISDLKAKKVKDTKNYTTYKTAYNKKVLEAKQKLQRDNGVKIQNKIKAARKSKGLKNGFSTAIYRADRKTSRVFLFGEASPNETDEQDLPTHPVDKSDPRINYGSRNSKQLSGTYYLHGSSFSKLDAQFVILQGWARKNVEVVVRGFSKWNHAYLASVSKTMDEPYKDTLAIQLTLQYAEKAHIKYAKKSKKKSKASASKKKGSSKSTKKYVTVKAGMTYWGIAQKYNVSVSSLEKMNKWPARVIPVGVKVRYV</sequence>
<evidence type="ECO:0000313" key="4">
    <source>
        <dbReference type="EMBL" id="MFC6180024.1"/>
    </source>
</evidence>
<keyword evidence="1" id="KW-0175">Coiled coil</keyword>
<comment type="caution">
    <text evidence="4">The sequence shown here is derived from an EMBL/GenBank/DDBJ whole genome shotgun (WGS) entry which is preliminary data.</text>
</comment>
<evidence type="ECO:0000256" key="2">
    <source>
        <dbReference type="SAM" id="MobiDB-lite"/>
    </source>
</evidence>
<dbReference type="PROSITE" id="PS51782">
    <property type="entry name" value="LYSM"/>
    <property type="match status" value="1"/>
</dbReference>
<dbReference type="EMBL" id="JBHSSC010000005">
    <property type="protein sequence ID" value="MFC6180024.1"/>
    <property type="molecule type" value="Genomic_DNA"/>
</dbReference>
<organism evidence="4 5">
    <name type="scientific">Lactiplantibacillus daowaiensis</name>
    <dbReference type="NCBI Taxonomy" id="2559918"/>
    <lineage>
        <taxon>Bacteria</taxon>
        <taxon>Bacillati</taxon>
        <taxon>Bacillota</taxon>
        <taxon>Bacilli</taxon>
        <taxon>Lactobacillales</taxon>
        <taxon>Lactobacillaceae</taxon>
        <taxon>Lactiplantibacillus</taxon>
    </lineage>
</organism>
<feature type="region of interest" description="Disordered" evidence="2">
    <location>
        <begin position="223"/>
        <end position="245"/>
    </location>
</feature>
<feature type="coiled-coil region" evidence="1">
    <location>
        <begin position="63"/>
        <end position="90"/>
    </location>
</feature>
<feature type="domain" description="LysM" evidence="3">
    <location>
        <begin position="352"/>
        <end position="396"/>
    </location>
</feature>
<dbReference type="Proteomes" id="UP001596282">
    <property type="component" value="Unassembled WGS sequence"/>
</dbReference>
<dbReference type="Pfam" id="PF01476">
    <property type="entry name" value="LysM"/>
    <property type="match status" value="1"/>
</dbReference>
<dbReference type="InterPro" id="IPR018392">
    <property type="entry name" value="LysM"/>
</dbReference>
<evidence type="ECO:0000256" key="1">
    <source>
        <dbReference type="SAM" id="Coils"/>
    </source>
</evidence>
<dbReference type="Gene3D" id="3.10.350.10">
    <property type="entry name" value="LysM domain"/>
    <property type="match status" value="1"/>
</dbReference>